<feature type="transmembrane region" description="Helical" evidence="3">
    <location>
        <begin position="99"/>
        <end position="122"/>
    </location>
</feature>
<accession>A0A975IY77</accession>
<name>A0A975IY77_9BACT</name>
<keyword evidence="3" id="KW-1133">Transmembrane helix</keyword>
<gene>
    <name evidence="4" type="ORF">KBB96_13295</name>
</gene>
<dbReference type="KEGG" id="lamb:KBB96_13295"/>
<evidence type="ECO:0000313" key="5">
    <source>
        <dbReference type="Proteomes" id="UP000676169"/>
    </source>
</evidence>
<evidence type="ECO:0000313" key="4">
    <source>
        <dbReference type="EMBL" id="QUE49844.1"/>
    </source>
</evidence>
<proteinExistence type="predicted"/>
<dbReference type="Pfam" id="PF14362">
    <property type="entry name" value="DUF4407"/>
    <property type="match status" value="2"/>
</dbReference>
<dbReference type="AlphaFoldDB" id="A0A975IY77"/>
<evidence type="ECO:0000256" key="1">
    <source>
        <dbReference type="SAM" id="Coils"/>
    </source>
</evidence>
<organism evidence="4 5">
    <name type="scientific">Luteolibacter ambystomatis</name>
    <dbReference type="NCBI Taxonomy" id="2824561"/>
    <lineage>
        <taxon>Bacteria</taxon>
        <taxon>Pseudomonadati</taxon>
        <taxon>Verrucomicrobiota</taxon>
        <taxon>Verrucomicrobiia</taxon>
        <taxon>Verrucomicrobiales</taxon>
        <taxon>Verrucomicrobiaceae</taxon>
        <taxon>Luteolibacter</taxon>
    </lineage>
</organism>
<feature type="region of interest" description="Disordered" evidence="2">
    <location>
        <begin position="250"/>
        <end position="276"/>
    </location>
</feature>
<feature type="transmembrane region" description="Helical" evidence="3">
    <location>
        <begin position="63"/>
        <end position="87"/>
    </location>
</feature>
<feature type="transmembrane region" description="Helical" evidence="3">
    <location>
        <begin position="32"/>
        <end position="57"/>
    </location>
</feature>
<dbReference type="EMBL" id="CP073100">
    <property type="protein sequence ID" value="QUE49844.1"/>
    <property type="molecule type" value="Genomic_DNA"/>
</dbReference>
<dbReference type="InterPro" id="IPR025519">
    <property type="entry name" value="DUF4407"/>
</dbReference>
<keyword evidence="1" id="KW-0175">Coiled coil</keyword>
<dbReference type="RefSeq" id="WP_211629933.1">
    <property type="nucleotide sequence ID" value="NZ_CP073100.1"/>
</dbReference>
<keyword evidence="5" id="KW-1185">Reference proteome</keyword>
<reference evidence="4" key="1">
    <citation type="submission" date="2021-04" db="EMBL/GenBank/DDBJ databases">
        <title>Luteolibacter sp. 32A isolated from the skin of an Anderson's salamander (Ambystoma andersonii).</title>
        <authorList>
            <person name="Spergser J."/>
            <person name="Busse H.-J."/>
        </authorList>
    </citation>
    <scope>NUCLEOTIDE SEQUENCE</scope>
    <source>
        <strain evidence="4">32A</strain>
    </source>
</reference>
<evidence type="ECO:0000256" key="3">
    <source>
        <dbReference type="SAM" id="Phobius"/>
    </source>
</evidence>
<keyword evidence="3" id="KW-0812">Transmembrane</keyword>
<evidence type="ECO:0000256" key="2">
    <source>
        <dbReference type="SAM" id="MobiDB-lite"/>
    </source>
</evidence>
<feature type="transmembrane region" description="Helical" evidence="3">
    <location>
        <begin position="413"/>
        <end position="435"/>
    </location>
</feature>
<sequence length="563" mass="63618">MKSSPIKRLFFWLSGAGTETLEQCPAWEQRKYVAFGATVLVPCAFAFIACAYALSTLTQNPQVIYPVAAVWAFIILTIDRALIAGYRPYLSWTRKLSQFALRLCVAVLMGLTIAHPLVLLLFRDTVSAVIEKDRAAEVETVRGGFENEKTKIRGEITKLETAIAEQRQKWNETFQAKFILQETEDASSAIPGLTKEQQAELKNATDEATKPFRDRLATVDKQSEELTPLYTKVQSELGYWQAEYERELNGQRSGLKGEGPRARSIRSDQLDPRREESKRLGGLLEHVSAEKAKLQTQIREAEKGAIGTFEAHMKEIEAANKAEADRVAGLKRKVEEDQAGQFVTQQNALRETIKQQIDSRLKELSLTQDGLARISNEEATRLDAIRAEPRRDILTQTLALHRLFQSGAEGGVFAFYTYLVLTLLFMLVDTIPLVVKFFTKPGPYDSLVDRDEVTFDSEHKAFLQSHRRYMGQLAEGNLLAVTRNKRLENALVDGVEHSRAAREFLDSLIEMERAFSEKMHLEQEAAAAASPEKLAALEAIKRRFYEDMQHRMESFFAGQRAMS</sequence>
<feature type="compositionally biased region" description="Basic and acidic residues" evidence="2">
    <location>
        <begin position="258"/>
        <end position="276"/>
    </location>
</feature>
<protein>
    <submittedName>
        <fullName evidence="4">DUF4407 domain-containing protein</fullName>
    </submittedName>
</protein>
<keyword evidence="3" id="KW-0472">Membrane</keyword>
<dbReference type="Proteomes" id="UP000676169">
    <property type="component" value="Chromosome"/>
</dbReference>
<feature type="coiled-coil region" evidence="1">
    <location>
        <begin position="284"/>
        <end position="333"/>
    </location>
</feature>